<feature type="signal peptide" evidence="1">
    <location>
        <begin position="1"/>
        <end position="23"/>
    </location>
</feature>
<reference evidence="2" key="2">
    <citation type="submission" date="2023-05" db="EMBL/GenBank/DDBJ databases">
        <authorList>
            <consortium name="Lawrence Berkeley National Laboratory"/>
            <person name="Steindorff A."/>
            <person name="Hensen N."/>
            <person name="Bonometti L."/>
            <person name="Westerberg I."/>
            <person name="Brannstrom I.O."/>
            <person name="Guillou S."/>
            <person name="Cros-Aarteil S."/>
            <person name="Calhoun S."/>
            <person name="Haridas S."/>
            <person name="Kuo A."/>
            <person name="Mondo S."/>
            <person name="Pangilinan J."/>
            <person name="Riley R."/>
            <person name="Labutti K."/>
            <person name="Andreopoulos B."/>
            <person name="Lipzen A."/>
            <person name="Chen C."/>
            <person name="Yanf M."/>
            <person name="Daum C."/>
            <person name="Ng V."/>
            <person name="Clum A."/>
            <person name="Ohm R."/>
            <person name="Martin F."/>
            <person name="Silar P."/>
            <person name="Natvig D."/>
            <person name="Lalanne C."/>
            <person name="Gautier V."/>
            <person name="Ament-Velasquez S.L."/>
            <person name="Kruys A."/>
            <person name="Hutchinson M.I."/>
            <person name="Powell A.J."/>
            <person name="Barry K."/>
            <person name="Miller A.N."/>
            <person name="Grigoriev I.V."/>
            <person name="Debuchy R."/>
            <person name="Gladieux P."/>
            <person name="Thoren M.H."/>
            <person name="Johannesson H."/>
        </authorList>
    </citation>
    <scope>NUCLEOTIDE SEQUENCE</scope>
    <source>
        <strain evidence="2">CBS 990.96</strain>
    </source>
</reference>
<feature type="chain" id="PRO_5042939367" evidence="1">
    <location>
        <begin position="24"/>
        <end position="207"/>
    </location>
</feature>
<evidence type="ECO:0000313" key="3">
    <source>
        <dbReference type="Proteomes" id="UP001301958"/>
    </source>
</evidence>
<gene>
    <name evidence="2" type="ORF">QBC38DRAFT_414169</name>
</gene>
<protein>
    <submittedName>
        <fullName evidence="2">Uncharacterized protein</fullName>
    </submittedName>
</protein>
<dbReference type="EMBL" id="MU865316">
    <property type="protein sequence ID" value="KAK4228650.1"/>
    <property type="molecule type" value="Genomic_DNA"/>
</dbReference>
<name>A0AAN7H426_9PEZI</name>
<proteinExistence type="predicted"/>
<evidence type="ECO:0000313" key="2">
    <source>
        <dbReference type="EMBL" id="KAK4228650.1"/>
    </source>
</evidence>
<organism evidence="2 3">
    <name type="scientific">Podospora fimiseda</name>
    <dbReference type="NCBI Taxonomy" id="252190"/>
    <lineage>
        <taxon>Eukaryota</taxon>
        <taxon>Fungi</taxon>
        <taxon>Dikarya</taxon>
        <taxon>Ascomycota</taxon>
        <taxon>Pezizomycotina</taxon>
        <taxon>Sordariomycetes</taxon>
        <taxon>Sordariomycetidae</taxon>
        <taxon>Sordariales</taxon>
        <taxon>Podosporaceae</taxon>
        <taxon>Podospora</taxon>
    </lineage>
</organism>
<comment type="caution">
    <text evidence="2">The sequence shown here is derived from an EMBL/GenBank/DDBJ whole genome shotgun (WGS) entry which is preliminary data.</text>
</comment>
<keyword evidence="3" id="KW-1185">Reference proteome</keyword>
<reference evidence="2" key="1">
    <citation type="journal article" date="2023" name="Mol. Phylogenet. Evol.">
        <title>Genome-scale phylogeny and comparative genomics of the fungal order Sordariales.</title>
        <authorList>
            <person name="Hensen N."/>
            <person name="Bonometti L."/>
            <person name="Westerberg I."/>
            <person name="Brannstrom I.O."/>
            <person name="Guillou S."/>
            <person name="Cros-Aarteil S."/>
            <person name="Calhoun S."/>
            <person name="Haridas S."/>
            <person name="Kuo A."/>
            <person name="Mondo S."/>
            <person name="Pangilinan J."/>
            <person name="Riley R."/>
            <person name="LaButti K."/>
            <person name="Andreopoulos B."/>
            <person name="Lipzen A."/>
            <person name="Chen C."/>
            <person name="Yan M."/>
            <person name="Daum C."/>
            <person name="Ng V."/>
            <person name="Clum A."/>
            <person name="Steindorff A."/>
            <person name="Ohm R.A."/>
            <person name="Martin F."/>
            <person name="Silar P."/>
            <person name="Natvig D.O."/>
            <person name="Lalanne C."/>
            <person name="Gautier V."/>
            <person name="Ament-Velasquez S.L."/>
            <person name="Kruys A."/>
            <person name="Hutchinson M.I."/>
            <person name="Powell A.J."/>
            <person name="Barry K."/>
            <person name="Miller A.N."/>
            <person name="Grigoriev I.V."/>
            <person name="Debuchy R."/>
            <person name="Gladieux P."/>
            <person name="Hiltunen Thoren M."/>
            <person name="Johannesson H."/>
        </authorList>
    </citation>
    <scope>NUCLEOTIDE SEQUENCE</scope>
    <source>
        <strain evidence="2">CBS 990.96</strain>
    </source>
</reference>
<feature type="non-terminal residue" evidence="2">
    <location>
        <position position="207"/>
    </location>
</feature>
<dbReference type="AlphaFoldDB" id="A0AAN7H426"/>
<sequence length="207" mass="22572">MRIYGYIWAFLALFGLAVNGKSGDGDNTDNQDDQCSCSGLDYTDGGSYLVDGSSDDDFAFTSVFEGCFEATIVPVLVSPDLVGYECSPVESQQDGVEQASTCPIPYSEMTSGTWIIVLYVPEQDFVVQREFNITIGGDEVNTVIVTTEYQEPETITGDCYSQTDTVVQYIPGPTTKIVSEIGRLSTAGVVTQYYATTVTEHGYCHWP</sequence>
<evidence type="ECO:0000256" key="1">
    <source>
        <dbReference type="SAM" id="SignalP"/>
    </source>
</evidence>
<accession>A0AAN7H426</accession>
<keyword evidence="1" id="KW-0732">Signal</keyword>
<dbReference type="Proteomes" id="UP001301958">
    <property type="component" value="Unassembled WGS sequence"/>
</dbReference>